<evidence type="ECO:0000313" key="5">
    <source>
        <dbReference type="EMBL" id="CAG9318568.1"/>
    </source>
</evidence>
<evidence type="ECO:0000313" key="6">
    <source>
        <dbReference type="Proteomes" id="UP001162131"/>
    </source>
</evidence>
<feature type="compositionally biased region" description="Basic residues" evidence="3">
    <location>
        <begin position="179"/>
        <end position="199"/>
    </location>
</feature>
<dbReference type="InterPro" id="IPR051847">
    <property type="entry name" value="RNA_proc/Spliceosome_comp"/>
</dbReference>
<feature type="region of interest" description="Disordered" evidence="3">
    <location>
        <begin position="174"/>
        <end position="215"/>
    </location>
</feature>
<dbReference type="Gene3D" id="3.30.70.330">
    <property type="match status" value="1"/>
</dbReference>
<evidence type="ECO:0000256" key="3">
    <source>
        <dbReference type="SAM" id="MobiDB-lite"/>
    </source>
</evidence>
<dbReference type="AlphaFoldDB" id="A0AAU9JA14"/>
<evidence type="ECO:0000256" key="1">
    <source>
        <dbReference type="ARBA" id="ARBA00022884"/>
    </source>
</evidence>
<protein>
    <recommendedName>
        <fullName evidence="4">RRM domain-containing protein</fullName>
    </recommendedName>
</protein>
<dbReference type="InterPro" id="IPR045844">
    <property type="entry name" value="RRM_Ist3-like"/>
</dbReference>
<organism evidence="5 6">
    <name type="scientific">Blepharisma stoltei</name>
    <dbReference type="NCBI Taxonomy" id="1481888"/>
    <lineage>
        <taxon>Eukaryota</taxon>
        <taxon>Sar</taxon>
        <taxon>Alveolata</taxon>
        <taxon>Ciliophora</taxon>
        <taxon>Postciliodesmatophora</taxon>
        <taxon>Heterotrichea</taxon>
        <taxon>Heterotrichida</taxon>
        <taxon>Blepharismidae</taxon>
        <taxon>Blepharisma</taxon>
    </lineage>
</organism>
<dbReference type="InterPro" id="IPR000504">
    <property type="entry name" value="RRM_dom"/>
</dbReference>
<evidence type="ECO:0000256" key="2">
    <source>
        <dbReference type="PROSITE-ProRule" id="PRU00176"/>
    </source>
</evidence>
<dbReference type="InterPro" id="IPR035979">
    <property type="entry name" value="RBD_domain_sf"/>
</dbReference>
<feature type="domain" description="RRM" evidence="4">
    <location>
        <begin position="33"/>
        <end position="111"/>
    </location>
</feature>
<dbReference type="GO" id="GO:0071011">
    <property type="term" value="C:precatalytic spliceosome"/>
    <property type="evidence" value="ECO:0007669"/>
    <property type="project" value="TreeGrafter"/>
</dbReference>
<reference evidence="5" key="1">
    <citation type="submission" date="2021-09" db="EMBL/GenBank/DDBJ databases">
        <authorList>
            <consortium name="AG Swart"/>
            <person name="Singh M."/>
            <person name="Singh A."/>
            <person name="Seah K."/>
            <person name="Emmerich C."/>
        </authorList>
    </citation>
    <scope>NUCLEOTIDE SEQUENCE</scope>
    <source>
        <strain evidence="5">ATCC30299</strain>
    </source>
</reference>
<gene>
    <name evidence="5" type="ORF">BSTOLATCC_MIC21040</name>
</gene>
<keyword evidence="6" id="KW-1185">Reference proteome</keyword>
<dbReference type="EMBL" id="CAJZBQ010000020">
    <property type="protein sequence ID" value="CAG9318568.1"/>
    <property type="molecule type" value="Genomic_DNA"/>
</dbReference>
<dbReference type="GO" id="GO:0005686">
    <property type="term" value="C:U2 snRNP"/>
    <property type="evidence" value="ECO:0007669"/>
    <property type="project" value="TreeGrafter"/>
</dbReference>
<dbReference type="SMART" id="SM00360">
    <property type="entry name" value="RRM"/>
    <property type="match status" value="1"/>
</dbReference>
<name>A0AAU9JA14_9CILI</name>
<accession>A0AAU9JA14</accession>
<comment type="caution">
    <text evidence="5">The sequence shown here is derived from an EMBL/GenBank/DDBJ whole genome shotgun (WGS) entry which is preliminary data.</text>
</comment>
<keyword evidence="1 2" id="KW-0694">RNA-binding</keyword>
<dbReference type="PANTHER" id="PTHR45880">
    <property type="entry name" value="RNA-BINDING MOTIF PROTEIN, X-LINKED 2"/>
    <property type="match status" value="1"/>
</dbReference>
<dbReference type="Pfam" id="PF00076">
    <property type="entry name" value="RRM_1"/>
    <property type="match status" value="1"/>
</dbReference>
<evidence type="ECO:0000259" key="4">
    <source>
        <dbReference type="PROSITE" id="PS50102"/>
    </source>
</evidence>
<dbReference type="Proteomes" id="UP001162131">
    <property type="component" value="Unassembled WGS sequence"/>
</dbReference>
<dbReference type="SUPFAM" id="SSF54928">
    <property type="entry name" value="RNA-binding domain, RBD"/>
    <property type="match status" value="1"/>
</dbReference>
<dbReference type="GO" id="GO:0003723">
    <property type="term" value="F:RNA binding"/>
    <property type="evidence" value="ECO:0007669"/>
    <property type="project" value="UniProtKB-UniRule"/>
</dbReference>
<sequence>MHNVKAIQKLNEEELKLNISGDASWHAKYKDSAYVFVGGLNYDMNEGDIIQVMSQCGEIVDCNLIRDKDTGKSKGFAFIAYEDQRSTILAVDNFNGITLCGRMIKVDHVNDYRVGKEYLQVDEETEIKNLYTPSGPEGKGWGKFRRLNEEELKKHEERTEKLVYDEDEKWEKEFMKNNEKKHKKHREKEHKKKHHKHREKEHIRNEKSKKKHSED</sequence>
<feature type="compositionally biased region" description="Basic and acidic residues" evidence="3">
    <location>
        <begin position="200"/>
        <end position="215"/>
    </location>
</feature>
<dbReference type="CDD" id="cd12411">
    <property type="entry name" value="RRM_ist3_like"/>
    <property type="match status" value="1"/>
</dbReference>
<dbReference type="GO" id="GO:0000398">
    <property type="term" value="P:mRNA splicing, via spliceosome"/>
    <property type="evidence" value="ECO:0007669"/>
    <property type="project" value="InterPro"/>
</dbReference>
<dbReference type="PROSITE" id="PS50102">
    <property type="entry name" value="RRM"/>
    <property type="match status" value="1"/>
</dbReference>
<dbReference type="PANTHER" id="PTHR45880:SF1">
    <property type="entry name" value="RNA-BINDING MOTIF PROTEIN, X-LINKED 2"/>
    <property type="match status" value="1"/>
</dbReference>
<dbReference type="InterPro" id="IPR012677">
    <property type="entry name" value="Nucleotide-bd_a/b_plait_sf"/>
</dbReference>
<proteinExistence type="predicted"/>
<dbReference type="GO" id="GO:0071013">
    <property type="term" value="C:catalytic step 2 spliceosome"/>
    <property type="evidence" value="ECO:0007669"/>
    <property type="project" value="TreeGrafter"/>
</dbReference>